<organism evidence="2 3">
    <name type="scientific">Vreelandella aquamarina</name>
    <dbReference type="NCBI Taxonomy" id="77097"/>
    <lineage>
        <taxon>Bacteria</taxon>
        <taxon>Pseudomonadati</taxon>
        <taxon>Pseudomonadota</taxon>
        <taxon>Gammaproteobacteria</taxon>
        <taxon>Oceanospirillales</taxon>
        <taxon>Halomonadaceae</taxon>
        <taxon>Vreelandella</taxon>
    </lineage>
</organism>
<evidence type="ECO:0000313" key="3">
    <source>
        <dbReference type="Proteomes" id="UP000501053"/>
    </source>
</evidence>
<dbReference type="PROSITE" id="PS50885">
    <property type="entry name" value="HAMP"/>
    <property type="match status" value="1"/>
</dbReference>
<sequence length="89" mass="10108">MGLNLAEHGTQNELHQLLEHIRQHEKQGDMRQRIDADPFTEVGEIAASYNRVSAELERAVGHTRVMLRNLRDGVITWQADGTLSLYGQN</sequence>
<protein>
    <recommendedName>
        <fullName evidence="1">HAMP domain-containing protein</fullName>
    </recommendedName>
</protein>
<dbReference type="InterPro" id="IPR003660">
    <property type="entry name" value="HAMP_dom"/>
</dbReference>
<gene>
    <name evidence="2" type="ORF">HMEPL2_04730</name>
</gene>
<dbReference type="EMBL" id="AP022869">
    <property type="protein sequence ID" value="BCB70122.1"/>
    <property type="molecule type" value="Genomic_DNA"/>
</dbReference>
<dbReference type="GO" id="GO:0016020">
    <property type="term" value="C:membrane"/>
    <property type="evidence" value="ECO:0007669"/>
    <property type="project" value="InterPro"/>
</dbReference>
<feature type="domain" description="HAMP" evidence="1">
    <location>
        <begin position="12"/>
        <end position="61"/>
    </location>
</feature>
<dbReference type="AlphaFoldDB" id="A0A6F8X7C0"/>
<reference evidence="2 3" key="1">
    <citation type="submission" date="2020-03" db="EMBL/GenBank/DDBJ databases">
        <title>Complete Genome Sequence of Halomonas meridiana strain Eplume2, isolated from hydrothermal-plume in the north east Pacific Ocean.</title>
        <authorList>
            <person name="Kurihara Y."/>
            <person name="Kawai S."/>
            <person name="Sakai A."/>
            <person name="Galipon J."/>
            <person name="Arakawa K."/>
        </authorList>
    </citation>
    <scope>NUCLEOTIDE SEQUENCE [LARGE SCALE GENOMIC DNA]</scope>
    <source>
        <strain evidence="2 3">Eplume2</strain>
    </source>
</reference>
<dbReference type="GO" id="GO:0007165">
    <property type="term" value="P:signal transduction"/>
    <property type="evidence" value="ECO:0007669"/>
    <property type="project" value="InterPro"/>
</dbReference>
<dbReference type="Proteomes" id="UP000501053">
    <property type="component" value="Chromosome"/>
</dbReference>
<proteinExistence type="predicted"/>
<name>A0A6F8X7C0_9GAMM</name>
<evidence type="ECO:0000313" key="2">
    <source>
        <dbReference type="EMBL" id="BCB70122.1"/>
    </source>
</evidence>
<accession>A0A6F8X7C0</accession>
<keyword evidence="3" id="KW-1185">Reference proteome</keyword>
<evidence type="ECO:0000259" key="1">
    <source>
        <dbReference type="PROSITE" id="PS50885"/>
    </source>
</evidence>